<keyword evidence="1" id="KW-1133">Transmembrane helix</keyword>
<feature type="transmembrane region" description="Helical" evidence="1">
    <location>
        <begin position="12"/>
        <end position="34"/>
    </location>
</feature>
<evidence type="ECO:0000313" key="3">
    <source>
        <dbReference type="Proteomes" id="UP001286313"/>
    </source>
</evidence>
<keyword evidence="1" id="KW-0812">Transmembrane</keyword>
<comment type="caution">
    <text evidence="2">The sequence shown here is derived from an EMBL/GenBank/DDBJ whole genome shotgun (WGS) entry which is preliminary data.</text>
</comment>
<gene>
    <name evidence="2" type="ORF">Pcinc_030988</name>
</gene>
<keyword evidence="1" id="KW-0472">Membrane</keyword>
<proteinExistence type="predicted"/>
<reference evidence="2" key="1">
    <citation type="submission" date="2023-10" db="EMBL/GenBank/DDBJ databases">
        <title>Genome assemblies of two species of porcelain crab, Petrolisthes cinctipes and Petrolisthes manimaculis (Anomura: Porcellanidae).</title>
        <authorList>
            <person name="Angst P."/>
        </authorList>
    </citation>
    <scope>NUCLEOTIDE SEQUENCE</scope>
    <source>
        <strain evidence="2">PB745_01</strain>
        <tissue evidence="2">Gill</tissue>
    </source>
</reference>
<evidence type="ECO:0000313" key="2">
    <source>
        <dbReference type="EMBL" id="KAK3863215.1"/>
    </source>
</evidence>
<protein>
    <submittedName>
        <fullName evidence="2">Uncharacterized protein</fullName>
    </submittedName>
</protein>
<sequence length="132" mass="14835">MTHKNGITKKGLVKVVVAVVGWGRNLWMGLGLAFGRLIDHTRKLSKFNPFCSSSNACTLCYGCHTLQATHSSHICDLCSCHQGDQSYFSNQYFQCLSEDTVHFAARLEGKNKLTLKQLKESWAQRDLSKQPK</sequence>
<dbReference type="AlphaFoldDB" id="A0AAE1K5I0"/>
<dbReference type="Proteomes" id="UP001286313">
    <property type="component" value="Unassembled WGS sequence"/>
</dbReference>
<keyword evidence="3" id="KW-1185">Reference proteome</keyword>
<accession>A0AAE1K5I0</accession>
<organism evidence="2 3">
    <name type="scientific">Petrolisthes cinctipes</name>
    <name type="common">Flat porcelain crab</name>
    <dbReference type="NCBI Taxonomy" id="88211"/>
    <lineage>
        <taxon>Eukaryota</taxon>
        <taxon>Metazoa</taxon>
        <taxon>Ecdysozoa</taxon>
        <taxon>Arthropoda</taxon>
        <taxon>Crustacea</taxon>
        <taxon>Multicrustacea</taxon>
        <taxon>Malacostraca</taxon>
        <taxon>Eumalacostraca</taxon>
        <taxon>Eucarida</taxon>
        <taxon>Decapoda</taxon>
        <taxon>Pleocyemata</taxon>
        <taxon>Anomura</taxon>
        <taxon>Galatheoidea</taxon>
        <taxon>Porcellanidae</taxon>
        <taxon>Petrolisthes</taxon>
    </lineage>
</organism>
<name>A0AAE1K5I0_PETCI</name>
<evidence type="ECO:0000256" key="1">
    <source>
        <dbReference type="SAM" id="Phobius"/>
    </source>
</evidence>
<dbReference type="EMBL" id="JAWQEG010004058">
    <property type="protein sequence ID" value="KAK3863215.1"/>
    <property type="molecule type" value="Genomic_DNA"/>
</dbReference>